<evidence type="ECO:0000256" key="1">
    <source>
        <dbReference type="ARBA" id="ARBA00004651"/>
    </source>
</evidence>
<sequence>MRTALMIGSLGAFFNLYQLQALFPPLVERFGTTTTDAGWLNMASLLGMMITAPIIGAATKHANPSTLLAAGFLALAVINTAIAFTTSQDVLFTLRLGQGIVIPFLLTAAMNLVSKRPRSFVPLYVTGTIVGSTLSRFYPAWSVGAMGWELGFISIACLMVLSAVVIYLLPKALNAEPTQCMAQQQIAQQQTAQQQIAQPQTPLAYVKRAFSDTTLLVAYLTGFALLFTQSAVFTALGLWLSQAPYHWDSQQIGTLYLACLPALFFVLTARLFRRYMSETAIAISLMVLIWASLWLISAAHMPIMAGVALFAIGTYMFQTVTTQLLSSSRRVPAGVATGIYLSCYYLGGAIGASLAAYAFAVWGWSGVIACIAITQVVIFSLVLCTRYVCKEPSALTPHHR</sequence>
<feature type="transmembrane region" description="Helical" evidence="8">
    <location>
        <begin position="120"/>
        <end position="138"/>
    </location>
</feature>
<dbReference type="Proteomes" id="UP000218677">
    <property type="component" value="Unassembled WGS sequence"/>
</dbReference>
<comment type="caution">
    <text evidence="10">The sequence shown here is derived from an EMBL/GenBank/DDBJ whole genome shotgun (WGS) entry which is preliminary data.</text>
</comment>
<feature type="transmembrane region" description="Helical" evidence="8">
    <location>
        <begin position="252"/>
        <end position="272"/>
    </location>
</feature>
<dbReference type="OrthoDB" id="63984at2"/>
<comment type="subcellular location">
    <subcellularLocation>
        <location evidence="1">Cell membrane</location>
        <topology evidence="1">Multi-pass membrane protein</topology>
    </subcellularLocation>
</comment>
<dbReference type="Pfam" id="PF07690">
    <property type="entry name" value="MFS_1"/>
    <property type="match status" value="1"/>
</dbReference>
<dbReference type="InterPro" id="IPR036259">
    <property type="entry name" value="MFS_trans_sf"/>
</dbReference>
<evidence type="ECO:0000256" key="7">
    <source>
        <dbReference type="ARBA" id="ARBA00023136"/>
    </source>
</evidence>
<evidence type="ECO:0000256" key="2">
    <source>
        <dbReference type="ARBA" id="ARBA00008335"/>
    </source>
</evidence>
<dbReference type="GO" id="GO:0022857">
    <property type="term" value="F:transmembrane transporter activity"/>
    <property type="evidence" value="ECO:0007669"/>
    <property type="project" value="InterPro"/>
</dbReference>
<reference evidence="11" key="1">
    <citation type="submission" date="2017-09" db="EMBL/GenBank/DDBJ databases">
        <authorList>
            <person name="Cho G.-S."/>
            <person name="Oguntoyinbo F.A."/>
            <person name="Cnockaert M."/>
            <person name="Kabisch J."/>
            <person name="Neve H."/>
            <person name="Bockelmann W."/>
            <person name="Wenning M."/>
            <person name="Franz C.M."/>
            <person name="Vandamme P."/>
        </authorList>
    </citation>
    <scope>NUCLEOTIDE SEQUENCE [LARGE SCALE GENOMIC DNA]</scope>
    <source>
        <strain evidence="11">MBT G8648</strain>
    </source>
</reference>
<name>A0A2A4HIN1_9GAMM</name>
<keyword evidence="6 8" id="KW-1133">Transmembrane helix</keyword>
<feature type="transmembrane region" description="Helical" evidence="8">
    <location>
        <begin position="150"/>
        <end position="169"/>
    </location>
</feature>
<feature type="transmembrane region" description="Helical" evidence="8">
    <location>
        <begin position="366"/>
        <end position="389"/>
    </location>
</feature>
<dbReference type="EMBL" id="NWUX01000027">
    <property type="protein sequence ID" value="PCF93894.1"/>
    <property type="molecule type" value="Genomic_DNA"/>
</dbReference>
<gene>
    <name evidence="10" type="ORF">CPA45_19960</name>
</gene>
<keyword evidence="3" id="KW-0813">Transport</keyword>
<dbReference type="InterPro" id="IPR011701">
    <property type="entry name" value="MFS"/>
</dbReference>
<evidence type="ECO:0000259" key="9">
    <source>
        <dbReference type="PROSITE" id="PS50850"/>
    </source>
</evidence>
<dbReference type="InterPro" id="IPR020846">
    <property type="entry name" value="MFS_dom"/>
</dbReference>
<feature type="transmembrane region" description="Helical" evidence="8">
    <location>
        <begin position="303"/>
        <end position="326"/>
    </location>
</feature>
<evidence type="ECO:0000256" key="8">
    <source>
        <dbReference type="SAM" id="Phobius"/>
    </source>
</evidence>
<dbReference type="PANTHER" id="PTHR43271:SF2">
    <property type="entry name" value="BLL2771 PROTEIN"/>
    <property type="match status" value="1"/>
</dbReference>
<feature type="transmembrane region" description="Helical" evidence="8">
    <location>
        <begin position="338"/>
        <end position="360"/>
    </location>
</feature>
<dbReference type="RefSeq" id="WP_096654622.1">
    <property type="nucleotide sequence ID" value="NZ_NWUX01000027.1"/>
</dbReference>
<evidence type="ECO:0000313" key="10">
    <source>
        <dbReference type="EMBL" id="PCF93894.1"/>
    </source>
</evidence>
<feature type="transmembrane region" description="Helical" evidence="8">
    <location>
        <begin position="67"/>
        <end position="86"/>
    </location>
</feature>
<proteinExistence type="inferred from homology"/>
<evidence type="ECO:0000256" key="3">
    <source>
        <dbReference type="ARBA" id="ARBA00022448"/>
    </source>
</evidence>
<evidence type="ECO:0000256" key="6">
    <source>
        <dbReference type="ARBA" id="ARBA00022989"/>
    </source>
</evidence>
<feature type="transmembrane region" description="Helical" evidence="8">
    <location>
        <begin position="92"/>
        <end position="113"/>
    </location>
</feature>
<dbReference type="PANTHER" id="PTHR43271">
    <property type="entry name" value="BLL2771 PROTEIN"/>
    <property type="match status" value="1"/>
</dbReference>
<dbReference type="SUPFAM" id="SSF103473">
    <property type="entry name" value="MFS general substrate transporter"/>
    <property type="match status" value="1"/>
</dbReference>
<feature type="transmembrane region" description="Helical" evidence="8">
    <location>
        <begin position="216"/>
        <end position="240"/>
    </location>
</feature>
<keyword evidence="11" id="KW-1185">Reference proteome</keyword>
<keyword evidence="5 8" id="KW-0812">Transmembrane</keyword>
<comment type="similarity">
    <text evidence="2">Belongs to the major facilitator superfamily.</text>
</comment>
<keyword evidence="7 8" id="KW-0472">Membrane</keyword>
<feature type="domain" description="Major facilitator superfamily (MFS) profile" evidence="9">
    <location>
        <begin position="1"/>
        <end position="392"/>
    </location>
</feature>
<keyword evidence="4" id="KW-1003">Cell membrane</keyword>
<evidence type="ECO:0000313" key="11">
    <source>
        <dbReference type="Proteomes" id="UP000218677"/>
    </source>
</evidence>
<evidence type="ECO:0000256" key="5">
    <source>
        <dbReference type="ARBA" id="ARBA00022692"/>
    </source>
</evidence>
<dbReference type="Gene3D" id="1.20.1250.20">
    <property type="entry name" value="MFS general substrate transporter like domains"/>
    <property type="match status" value="1"/>
</dbReference>
<evidence type="ECO:0000256" key="4">
    <source>
        <dbReference type="ARBA" id="ARBA00022475"/>
    </source>
</evidence>
<dbReference type="GO" id="GO:0005886">
    <property type="term" value="C:plasma membrane"/>
    <property type="evidence" value="ECO:0007669"/>
    <property type="project" value="UniProtKB-SubCell"/>
</dbReference>
<organism evidence="10 11">
    <name type="scientific">Vreelandella nigrificans</name>
    <dbReference type="NCBI Taxonomy" id="2042704"/>
    <lineage>
        <taxon>Bacteria</taxon>
        <taxon>Pseudomonadati</taxon>
        <taxon>Pseudomonadota</taxon>
        <taxon>Gammaproteobacteria</taxon>
        <taxon>Oceanospirillales</taxon>
        <taxon>Halomonadaceae</taxon>
        <taxon>Vreelandella</taxon>
    </lineage>
</organism>
<dbReference type="PROSITE" id="PS50850">
    <property type="entry name" value="MFS"/>
    <property type="match status" value="1"/>
</dbReference>
<accession>A0A2A4HIN1</accession>
<feature type="transmembrane region" description="Helical" evidence="8">
    <location>
        <begin position="37"/>
        <end position="55"/>
    </location>
</feature>
<dbReference type="AlphaFoldDB" id="A0A2A4HIN1"/>
<feature type="transmembrane region" description="Helical" evidence="8">
    <location>
        <begin position="279"/>
        <end position="297"/>
    </location>
</feature>
<protein>
    <recommendedName>
        <fullName evidence="9">Major facilitator superfamily (MFS) profile domain-containing protein</fullName>
    </recommendedName>
</protein>